<feature type="compositionally biased region" description="Low complexity" evidence="1">
    <location>
        <begin position="11"/>
        <end position="21"/>
    </location>
</feature>
<keyword evidence="3" id="KW-1185">Reference proteome</keyword>
<gene>
    <name evidence="2" type="ORF">B0T14DRAFT_569673</name>
</gene>
<dbReference type="AlphaFoldDB" id="A0AA39WE05"/>
<feature type="region of interest" description="Disordered" evidence="1">
    <location>
        <begin position="243"/>
        <end position="265"/>
    </location>
</feature>
<feature type="compositionally biased region" description="Basic and acidic residues" evidence="1">
    <location>
        <begin position="1"/>
        <end position="10"/>
    </location>
</feature>
<protein>
    <submittedName>
        <fullName evidence="2">Uncharacterized protein</fullName>
    </submittedName>
</protein>
<sequence length="338" mass="37559">MATHAREAESRSPPQIGSSSSTRAPDTALPSTPRLPRFRVIQYLHQHGHSALERISNYDGGRILDPVVERLGRWGEPFQGPLALDLLVATRDAKENKLLYGDLREVLISSLVDIILIEESILSELVKDPSRRDLEQVLLSVVSSLAVEDATDIAANQPTVVLPFESGTEELLKSGQRELESVVNGLHELLPTIRMIRRGAMLDLEAQQQRRPQTELAQATATQAAETEAMSTEELLDTVIDAVSPRATEDTTQSRGTSPRAPMRRKEVELLQEYKALHAAKLLGEDKEITDRMLREFLLVGEKPGGQIKVDGLTEKGRLELQRRAENLVNDLPRPAQR</sequence>
<comment type="caution">
    <text evidence="2">The sequence shown here is derived from an EMBL/GenBank/DDBJ whole genome shotgun (WGS) entry which is preliminary data.</text>
</comment>
<organism evidence="2 3">
    <name type="scientific">Immersiella caudata</name>
    <dbReference type="NCBI Taxonomy" id="314043"/>
    <lineage>
        <taxon>Eukaryota</taxon>
        <taxon>Fungi</taxon>
        <taxon>Dikarya</taxon>
        <taxon>Ascomycota</taxon>
        <taxon>Pezizomycotina</taxon>
        <taxon>Sordariomycetes</taxon>
        <taxon>Sordariomycetidae</taxon>
        <taxon>Sordariales</taxon>
        <taxon>Lasiosphaeriaceae</taxon>
        <taxon>Immersiella</taxon>
    </lineage>
</organism>
<accession>A0AA39WE05</accession>
<proteinExistence type="predicted"/>
<dbReference type="EMBL" id="JAULSU010000006">
    <property type="protein sequence ID" value="KAK0613647.1"/>
    <property type="molecule type" value="Genomic_DNA"/>
</dbReference>
<evidence type="ECO:0000313" key="3">
    <source>
        <dbReference type="Proteomes" id="UP001175000"/>
    </source>
</evidence>
<evidence type="ECO:0000256" key="1">
    <source>
        <dbReference type="SAM" id="MobiDB-lite"/>
    </source>
</evidence>
<dbReference type="Proteomes" id="UP001175000">
    <property type="component" value="Unassembled WGS sequence"/>
</dbReference>
<name>A0AA39WE05_9PEZI</name>
<feature type="region of interest" description="Disordered" evidence="1">
    <location>
        <begin position="1"/>
        <end position="32"/>
    </location>
</feature>
<evidence type="ECO:0000313" key="2">
    <source>
        <dbReference type="EMBL" id="KAK0613647.1"/>
    </source>
</evidence>
<reference evidence="2" key="1">
    <citation type="submission" date="2023-06" db="EMBL/GenBank/DDBJ databases">
        <title>Genome-scale phylogeny and comparative genomics of the fungal order Sordariales.</title>
        <authorList>
            <consortium name="Lawrence Berkeley National Laboratory"/>
            <person name="Hensen N."/>
            <person name="Bonometti L."/>
            <person name="Westerberg I."/>
            <person name="Brannstrom I.O."/>
            <person name="Guillou S."/>
            <person name="Cros-Aarteil S."/>
            <person name="Calhoun S."/>
            <person name="Haridas S."/>
            <person name="Kuo A."/>
            <person name="Mondo S."/>
            <person name="Pangilinan J."/>
            <person name="Riley R."/>
            <person name="Labutti K."/>
            <person name="Andreopoulos B."/>
            <person name="Lipzen A."/>
            <person name="Chen C."/>
            <person name="Yanf M."/>
            <person name="Daum C."/>
            <person name="Ng V."/>
            <person name="Clum A."/>
            <person name="Steindorff A."/>
            <person name="Ohm R."/>
            <person name="Martin F."/>
            <person name="Silar P."/>
            <person name="Natvig D."/>
            <person name="Lalanne C."/>
            <person name="Gautier V."/>
            <person name="Ament-Velasquez S.L."/>
            <person name="Kruys A."/>
            <person name="Hutchinson M.I."/>
            <person name="Powell A.J."/>
            <person name="Barry K."/>
            <person name="Miller A.N."/>
            <person name="Grigoriev I.V."/>
            <person name="Debuchy R."/>
            <person name="Gladieux P."/>
            <person name="Thoren M.H."/>
            <person name="Johannesson H."/>
        </authorList>
    </citation>
    <scope>NUCLEOTIDE SEQUENCE</scope>
    <source>
        <strain evidence="2">CBS 606.72</strain>
    </source>
</reference>